<dbReference type="GeneID" id="75917978"/>
<keyword evidence="1" id="KW-0175">Coiled coil</keyword>
<organism evidence="3 4">
    <name type="scientific">Umbelopsis ramanniana AG</name>
    <dbReference type="NCBI Taxonomy" id="1314678"/>
    <lineage>
        <taxon>Eukaryota</taxon>
        <taxon>Fungi</taxon>
        <taxon>Fungi incertae sedis</taxon>
        <taxon>Mucoromycota</taxon>
        <taxon>Mucoromycotina</taxon>
        <taxon>Umbelopsidomycetes</taxon>
        <taxon>Umbelopsidales</taxon>
        <taxon>Umbelopsidaceae</taxon>
        <taxon>Umbelopsis</taxon>
    </lineage>
</organism>
<dbReference type="Proteomes" id="UP001206595">
    <property type="component" value="Unassembled WGS sequence"/>
</dbReference>
<evidence type="ECO:0000256" key="1">
    <source>
        <dbReference type="SAM" id="Coils"/>
    </source>
</evidence>
<dbReference type="RefSeq" id="XP_051440100.1">
    <property type="nucleotide sequence ID" value="XM_051592636.1"/>
</dbReference>
<evidence type="ECO:0000259" key="2">
    <source>
        <dbReference type="Pfam" id="PF09791"/>
    </source>
</evidence>
<dbReference type="EMBL" id="MU621001">
    <property type="protein sequence ID" value="KAI8575095.1"/>
    <property type="molecule type" value="Genomic_DNA"/>
</dbReference>
<reference evidence="3" key="2">
    <citation type="journal article" date="2022" name="Proc. Natl. Acad. Sci. U.S.A.">
        <title>Diploid-dominant life cycles characterize the early evolution of Fungi.</title>
        <authorList>
            <person name="Amses K.R."/>
            <person name="Simmons D.R."/>
            <person name="Longcore J.E."/>
            <person name="Mondo S.J."/>
            <person name="Seto K."/>
            <person name="Jeronimo G.H."/>
            <person name="Bonds A.E."/>
            <person name="Quandt C.A."/>
            <person name="Davis W.J."/>
            <person name="Chang Y."/>
            <person name="Federici B.A."/>
            <person name="Kuo A."/>
            <person name="LaButti K."/>
            <person name="Pangilinan J."/>
            <person name="Andreopoulos W."/>
            <person name="Tritt A."/>
            <person name="Riley R."/>
            <person name="Hundley H."/>
            <person name="Johnson J."/>
            <person name="Lipzen A."/>
            <person name="Barry K."/>
            <person name="Lang B.F."/>
            <person name="Cuomo C.A."/>
            <person name="Buchler N.E."/>
            <person name="Grigoriev I.V."/>
            <person name="Spatafora J.W."/>
            <person name="Stajich J.E."/>
            <person name="James T.Y."/>
        </authorList>
    </citation>
    <scope>NUCLEOTIDE SEQUENCE</scope>
    <source>
        <strain evidence="3">AG</strain>
    </source>
</reference>
<keyword evidence="4" id="KW-1185">Reference proteome</keyword>
<evidence type="ECO:0000313" key="4">
    <source>
        <dbReference type="Proteomes" id="UP001206595"/>
    </source>
</evidence>
<name>A0AAD5E3X1_UMBRA</name>
<dbReference type="InterPro" id="IPR039251">
    <property type="entry name" value="OXLD1"/>
</dbReference>
<comment type="caution">
    <text evidence="3">The sequence shown here is derived from an EMBL/GenBank/DDBJ whole genome shotgun (WGS) entry which is preliminary data.</text>
</comment>
<evidence type="ECO:0000313" key="3">
    <source>
        <dbReference type="EMBL" id="KAI8575095.1"/>
    </source>
</evidence>
<dbReference type="AlphaFoldDB" id="A0AAD5E3X1"/>
<reference evidence="3" key="1">
    <citation type="submission" date="2021-06" db="EMBL/GenBank/DDBJ databases">
        <authorList>
            <consortium name="DOE Joint Genome Institute"/>
            <person name="Mondo S.J."/>
            <person name="Amses K.R."/>
            <person name="Simmons D.R."/>
            <person name="Longcore J.E."/>
            <person name="Seto K."/>
            <person name="Alves G.H."/>
            <person name="Bonds A.E."/>
            <person name="Quandt C.A."/>
            <person name="Davis W.J."/>
            <person name="Chang Y."/>
            <person name="Letcher P.M."/>
            <person name="Powell M.J."/>
            <person name="Kuo A."/>
            <person name="Labutti K."/>
            <person name="Pangilinan J."/>
            <person name="Andreopoulos W."/>
            <person name="Tritt A."/>
            <person name="Riley R."/>
            <person name="Hundley H."/>
            <person name="Johnson J."/>
            <person name="Lipzen A."/>
            <person name="Barry K."/>
            <person name="Berbee M.L."/>
            <person name="Buchler N.E."/>
            <person name="Grigoriev I.V."/>
            <person name="Spatafora J.W."/>
            <person name="Stajich J.E."/>
            <person name="James T.Y."/>
        </authorList>
    </citation>
    <scope>NUCLEOTIDE SEQUENCE</scope>
    <source>
        <strain evidence="3">AG</strain>
    </source>
</reference>
<proteinExistence type="predicted"/>
<dbReference type="Pfam" id="PF09791">
    <property type="entry name" value="Oxidored-like"/>
    <property type="match status" value="1"/>
</dbReference>
<accession>A0AAD5E3X1</accession>
<feature type="coiled-coil region" evidence="1">
    <location>
        <begin position="120"/>
        <end position="147"/>
    </location>
</feature>
<dbReference type="GO" id="GO:0005739">
    <property type="term" value="C:mitochondrion"/>
    <property type="evidence" value="ECO:0007669"/>
    <property type="project" value="TreeGrafter"/>
</dbReference>
<protein>
    <recommendedName>
        <fullName evidence="2">Oxidoreductase-like domain-containing protein</fullName>
    </recommendedName>
</protein>
<sequence length="181" mass="20902">MSHILRRLPYSIAHQRRYYVTDRIPSYAGWWTSMVDQLAQSPTTTEIDTVSPGKVVLPEKHEERQRVIIPFGQESTEDIPQPITSQARAFVEIDGQRILIPEKPEAPDNCCMSGCAHCVWDIYQEEMEDYREEKNALRKRLIAAKVMVPPELLPKHERDATDDLDPGMKAFLALEKKLDKR</sequence>
<feature type="domain" description="Oxidoreductase-like" evidence="2">
    <location>
        <begin position="98"/>
        <end position="138"/>
    </location>
</feature>
<dbReference type="PANTHER" id="PTHR21193">
    <property type="entry name" value="OXIDOREDUCTASE-LIKE DOMAIN-CONTAINING PROTEIN 1"/>
    <property type="match status" value="1"/>
</dbReference>
<dbReference type="InterPro" id="IPR019180">
    <property type="entry name" value="Oxidoreductase-like_N"/>
</dbReference>
<dbReference type="PANTHER" id="PTHR21193:SF3">
    <property type="entry name" value="OXIDOREDUCTASE-LIKE DOMAIN-CONTAINING PROTEIN 1"/>
    <property type="match status" value="1"/>
</dbReference>
<gene>
    <name evidence="3" type="ORF">K450DRAFT_263335</name>
</gene>